<dbReference type="EMBL" id="SJPY01000001">
    <property type="protein sequence ID" value="TWU45036.1"/>
    <property type="molecule type" value="Genomic_DNA"/>
</dbReference>
<dbReference type="Proteomes" id="UP000315471">
    <property type="component" value="Unassembled WGS sequence"/>
</dbReference>
<protein>
    <submittedName>
        <fullName evidence="3">Alpha/beta hydrolase family protein</fullName>
    </submittedName>
</protein>
<dbReference type="Gene3D" id="3.40.50.1820">
    <property type="entry name" value="alpha/beta hydrolase"/>
    <property type="match status" value="1"/>
</dbReference>
<dbReference type="InterPro" id="IPR007751">
    <property type="entry name" value="DUF676_lipase-like"/>
</dbReference>
<dbReference type="Pfam" id="PF05057">
    <property type="entry name" value="DUF676"/>
    <property type="match status" value="1"/>
</dbReference>
<name>A0A5C6EBY5_9BACT</name>
<organism evidence="3 4">
    <name type="scientific">Novipirellula aureliae</name>
    <dbReference type="NCBI Taxonomy" id="2527966"/>
    <lineage>
        <taxon>Bacteria</taxon>
        <taxon>Pseudomonadati</taxon>
        <taxon>Planctomycetota</taxon>
        <taxon>Planctomycetia</taxon>
        <taxon>Pirellulales</taxon>
        <taxon>Pirellulaceae</taxon>
        <taxon>Novipirellula</taxon>
    </lineage>
</organism>
<reference evidence="3 4" key="1">
    <citation type="submission" date="2019-02" db="EMBL/GenBank/DDBJ databases">
        <title>Deep-cultivation of Planctomycetes and their phenomic and genomic characterization uncovers novel biology.</title>
        <authorList>
            <person name="Wiegand S."/>
            <person name="Jogler M."/>
            <person name="Boedeker C."/>
            <person name="Pinto D."/>
            <person name="Vollmers J."/>
            <person name="Rivas-Marin E."/>
            <person name="Kohn T."/>
            <person name="Peeters S.H."/>
            <person name="Heuer A."/>
            <person name="Rast P."/>
            <person name="Oberbeckmann S."/>
            <person name="Bunk B."/>
            <person name="Jeske O."/>
            <person name="Meyerdierks A."/>
            <person name="Storesund J.E."/>
            <person name="Kallscheuer N."/>
            <person name="Luecker S."/>
            <person name="Lage O.M."/>
            <person name="Pohl T."/>
            <person name="Merkel B.J."/>
            <person name="Hornburger P."/>
            <person name="Mueller R.-W."/>
            <person name="Bruemmer F."/>
            <person name="Labrenz M."/>
            <person name="Spormann A.M."/>
            <person name="Op Den Camp H."/>
            <person name="Overmann J."/>
            <person name="Amann R."/>
            <person name="Jetten M.S.M."/>
            <person name="Mascher T."/>
            <person name="Medema M.H."/>
            <person name="Devos D.P."/>
            <person name="Kaster A.-K."/>
            <person name="Ovreas L."/>
            <person name="Rohde M."/>
            <person name="Galperin M.Y."/>
            <person name="Jogler C."/>
        </authorList>
    </citation>
    <scope>NUCLEOTIDE SEQUENCE [LARGE SCALE GENOMIC DNA]</scope>
    <source>
        <strain evidence="3 4">Q31b</strain>
    </source>
</reference>
<dbReference type="PANTHER" id="PTHR37946">
    <property type="entry name" value="SLL1969 PROTEIN"/>
    <property type="match status" value="1"/>
</dbReference>
<evidence type="ECO:0000256" key="1">
    <source>
        <dbReference type="SAM" id="SignalP"/>
    </source>
</evidence>
<keyword evidence="1" id="KW-0732">Signal</keyword>
<feature type="domain" description="DUF676" evidence="2">
    <location>
        <begin position="104"/>
        <end position="192"/>
    </location>
</feature>
<dbReference type="PANTHER" id="PTHR37946:SF1">
    <property type="entry name" value="SLL1969 PROTEIN"/>
    <property type="match status" value="1"/>
</dbReference>
<dbReference type="RefSeq" id="WP_146597826.1">
    <property type="nucleotide sequence ID" value="NZ_SJPY01000001.1"/>
</dbReference>
<dbReference type="GO" id="GO:0016787">
    <property type="term" value="F:hydrolase activity"/>
    <property type="evidence" value="ECO:0007669"/>
    <property type="project" value="UniProtKB-KW"/>
</dbReference>
<evidence type="ECO:0000259" key="2">
    <source>
        <dbReference type="Pfam" id="PF05057"/>
    </source>
</evidence>
<keyword evidence="4" id="KW-1185">Reference proteome</keyword>
<feature type="chain" id="PRO_5023093970" evidence="1">
    <location>
        <begin position="22"/>
        <end position="323"/>
    </location>
</feature>
<evidence type="ECO:0000313" key="3">
    <source>
        <dbReference type="EMBL" id="TWU45036.1"/>
    </source>
</evidence>
<dbReference type="SUPFAM" id="SSF53474">
    <property type="entry name" value="alpha/beta-Hydrolases"/>
    <property type="match status" value="1"/>
</dbReference>
<dbReference type="OrthoDB" id="556502at2"/>
<feature type="signal peptide" evidence="1">
    <location>
        <begin position="1"/>
        <end position="21"/>
    </location>
</feature>
<evidence type="ECO:0000313" key="4">
    <source>
        <dbReference type="Proteomes" id="UP000315471"/>
    </source>
</evidence>
<keyword evidence="3" id="KW-0378">Hydrolase</keyword>
<proteinExistence type="predicted"/>
<gene>
    <name evidence="3" type="ORF">Q31b_02070</name>
</gene>
<dbReference type="InterPro" id="IPR029058">
    <property type="entry name" value="AB_hydrolase_fold"/>
</dbReference>
<sequence precursor="true">MRLFPYAILLNLILLQHTVLSQQTDSEASFLDMPINILNQTAGGTQHWTDHAWKQGFRTQQNSLTKHWRVLDPSDRRVTWGSRQTCDAYMAEQIADPPSDTVLPKHVTVLLHGLMRTHHSMKPIEKDLADREDMQVIRFSYASSRASIAEHAAALRELLEGLPNDVHFNFVGHSMGNIVVRYMIGDLNRDGDPKQILPRCEAMVMLGPPNQGAMIARRLATNGVYGWVTGQGGLELGRDWEVFQEKLATPAFPFAIVAGDISDASLQNPLVDGAGDFVVSIEEAKLDGAEVFHTVPVLHSFLMRDEAARKLTIDFLDSHQKAD</sequence>
<dbReference type="AlphaFoldDB" id="A0A5C6EBY5"/>
<comment type="caution">
    <text evidence="3">The sequence shown here is derived from an EMBL/GenBank/DDBJ whole genome shotgun (WGS) entry which is preliminary data.</text>
</comment>
<accession>A0A5C6EBY5</accession>